<proteinExistence type="predicted"/>
<gene>
    <name evidence="1" type="ORF">K432DRAFT_381409</name>
</gene>
<dbReference type="AlphaFoldDB" id="A0A8E2ED14"/>
<protein>
    <submittedName>
        <fullName evidence="1">Uncharacterized protein</fullName>
    </submittedName>
</protein>
<organism evidence="1 2">
    <name type="scientific">Lepidopterella palustris CBS 459.81</name>
    <dbReference type="NCBI Taxonomy" id="1314670"/>
    <lineage>
        <taxon>Eukaryota</taxon>
        <taxon>Fungi</taxon>
        <taxon>Dikarya</taxon>
        <taxon>Ascomycota</taxon>
        <taxon>Pezizomycotina</taxon>
        <taxon>Dothideomycetes</taxon>
        <taxon>Pleosporomycetidae</taxon>
        <taxon>Mytilinidiales</taxon>
        <taxon>Argynnaceae</taxon>
        <taxon>Lepidopterella</taxon>
    </lineage>
</organism>
<keyword evidence="2" id="KW-1185">Reference proteome</keyword>
<dbReference type="Proteomes" id="UP000250266">
    <property type="component" value="Unassembled WGS sequence"/>
</dbReference>
<evidence type="ECO:0000313" key="1">
    <source>
        <dbReference type="EMBL" id="OCK81313.1"/>
    </source>
</evidence>
<evidence type="ECO:0000313" key="2">
    <source>
        <dbReference type="Proteomes" id="UP000250266"/>
    </source>
</evidence>
<dbReference type="EMBL" id="KV744925">
    <property type="protein sequence ID" value="OCK81313.1"/>
    <property type="molecule type" value="Genomic_DNA"/>
</dbReference>
<name>A0A8E2ED14_9PEZI</name>
<sequence length="88" mass="9305">MSARTLRFSAFIFICRPPSFSVCAVSHRQPAHPLNCAAWSTPQPPSPLCAMVQAILAAVPLPIKTASPAQSCTAWILAAIRASQDAGM</sequence>
<reference evidence="1 2" key="1">
    <citation type="journal article" date="2016" name="Nat. Commun.">
        <title>Ectomycorrhizal ecology is imprinted in the genome of the dominant symbiotic fungus Cenococcum geophilum.</title>
        <authorList>
            <consortium name="DOE Joint Genome Institute"/>
            <person name="Peter M."/>
            <person name="Kohler A."/>
            <person name="Ohm R.A."/>
            <person name="Kuo A."/>
            <person name="Krutzmann J."/>
            <person name="Morin E."/>
            <person name="Arend M."/>
            <person name="Barry K.W."/>
            <person name="Binder M."/>
            <person name="Choi C."/>
            <person name="Clum A."/>
            <person name="Copeland A."/>
            <person name="Grisel N."/>
            <person name="Haridas S."/>
            <person name="Kipfer T."/>
            <person name="LaButti K."/>
            <person name="Lindquist E."/>
            <person name="Lipzen A."/>
            <person name="Maire R."/>
            <person name="Meier B."/>
            <person name="Mihaltcheva S."/>
            <person name="Molinier V."/>
            <person name="Murat C."/>
            <person name="Poggeler S."/>
            <person name="Quandt C.A."/>
            <person name="Sperisen C."/>
            <person name="Tritt A."/>
            <person name="Tisserant E."/>
            <person name="Crous P.W."/>
            <person name="Henrissat B."/>
            <person name="Nehls U."/>
            <person name="Egli S."/>
            <person name="Spatafora J.W."/>
            <person name="Grigoriev I.V."/>
            <person name="Martin F.M."/>
        </authorList>
    </citation>
    <scope>NUCLEOTIDE SEQUENCE [LARGE SCALE GENOMIC DNA]</scope>
    <source>
        <strain evidence="1 2">CBS 459.81</strain>
    </source>
</reference>
<accession>A0A8E2ED14</accession>